<proteinExistence type="predicted"/>
<dbReference type="GO" id="GO:0003677">
    <property type="term" value="F:DNA binding"/>
    <property type="evidence" value="ECO:0007669"/>
    <property type="project" value="UniProtKB-KW"/>
</dbReference>
<dbReference type="SUPFAM" id="SSF116734">
    <property type="entry name" value="DNA methylase specificity domain"/>
    <property type="match status" value="1"/>
</dbReference>
<sequence>MKLIDVVELKSGTPQFRLVETSDPEAPVYCFYGQQELEADLSGKKRDVNCAKKIRTYDAVEVLSVGDLVFSLMSGKATLVGECHEGYLLTQNFVKLDPSSMIDARYLVYLLNEHKGVRRQLALGQQGSFTMKYTVRQLADLLIPDLPPRATQEAIGSLYFSINRVTALRHDVAEKEKLVVMGRIKEAY</sequence>
<dbReference type="RefSeq" id="WP_117285128.1">
    <property type="nucleotide sequence ID" value="NZ_JAMTCE010000005.1"/>
</dbReference>
<dbReference type="Gene3D" id="3.90.220.20">
    <property type="entry name" value="DNA methylase specificity domains"/>
    <property type="match status" value="1"/>
</dbReference>
<organism evidence="3 4">
    <name type="scientific">Adlercreutzia equolifaciens subsp. celatus DSM 18785</name>
    <dbReference type="NCBI Taxonomy" id="1121021"/>
    <lineage>
        <taxon>Bacteria</taxon>
        <taxon>Bacillati</taxon>
        <taxon>Actinomycetota</taxon>
        <taxon>Coriobacteriia</taxon>
        <taxon>Eggerthellales</taxon>
        <taxon>Eggerthellaceae</taxon>
        <taxon>Adlercreutzia</taxon>
    </lineage>
</organism>
<evidence type="ECO:0000256" key="1">
    <source>
        <dbReference type="ARBA" id="ARBA00022747"/>
    </source>
</evidence>
<evidence type="ECO:0000313" key="4">
    <source>
        <dbReference type="Proteomes" id="UP000278327"/>
    </source>
</evidence>
<name>A0A3N0AYT6_9ACTN</name>
<keyword evidence="3" id="KW-0540">Nuclease</keyword>
<gene>
    <name evidence="3" type="ORF">DMP10_02115</name>
</gene>
<protein>
    <submittedName>
        <fullName evidence="3">Restriction endonuclease subunit M</fullName>
    </submittedName>
</protein>
<dbReference type="Proteomes" id="UP000278327">
    <property type="component" value="Unassembled WGS sequence"/>
</dbReference>
<keyword evidence="3" id="KW-0378">Hydrolase</keyword>
<keyword evidence="4" id="KW-1185">Reference proteome</keyword>
<dbReference type="GO" id="GO:0009307">
    <property type="term" value="P:DNA restriction-modification system"/>
    <property type="evidence" value="ECO:0007669"/>
    <property type="project" value="UniProtKB-KW"/>
</dbReference>
<reference evidence="3 4" key="1">
    <citation type="journal article" date="2019" name="Microbiol. Resour. Announc.">
        <title>Draft Genome Sequences of Type Strains of Gordonibacter faecihominis, Paraeggerthella hongkongensis, Parvibacter caecicola,Slackia equolifaciens, Slackia faecicanis, and Slackia isoflavoniconvertens.</title>
        <authorList>
            <person name="Danylec N."/>
            <person name="Stoll D.A."/>
            <person name="Dotsch A."/>
            <person name="Huch M."/>
        </authorList>
    </citation>
    <scope>NUCLEOTIDE SEQUENCE [LARGE SCALE GENOMIC DNA]</scope>
    <source>
        <strain evidence="3 4">DSM 18785</strain>
    </source>
</reference>
<keyword evidence="3" id="KW-0255">Endonuclease</keyword>
<evidence type="ECO:0000256" key="2">
    <source>
        <dbReference type="ARBA" id="ARBA00023125"/>
    </source>
</evidence>
<dbReference type="AlphaFoldDB" id="A0A3N0AYT6"/>
<accession>A0A3N0AYT6</accession>
<dbReference type="InterPro" id="IPR044946">
    <property type="entry name" value="Restrct_endonuc_typeI_TRD_sf"/>
</dbReference>
<keyword evidence="2" id="KW-0238">DNA-binding</keyword>
<dbReference type="EMBL" id="QICA01000002">
    <property type="protein sequence ID" value="RNL39734.1"/>
    <property type="molecule type" value="Genomic_DNA"/>
</dbReference>
<evidence type="ECO:0000313" key="3">
    <source>
        <dbReference type="EMBL" id="RNL39734.1"/>
    </source>
</evidence>
<dbReference type="GO" id="GO:0004519">
    <property type="term" value="F:endonuclease activity"/>
    <property type="evidence" value="ECO:0007669"/>
    <property type="project" value="UniProtKB-KW"/>
</dbReference>
<keyword evidence="1" id="KW-0680">Restriction system</keyword>
<comment type="caution">
    <text evidence="3">The sequence shown here is derived from an EMBL/GenBank/DDBJ whole genome shotgun (WGS) entry which is preliminary data.</text>
</comment>